<dbReference type="STRING" id="70667.A0A183SVX2"/>
<feature type="region of interest" description="Disordered" evidence="1">
    <location>
        <begin position="121"/>
        <end position="152"/>
    </location>
</feature>
<sequence>MKTSFFSELVQKAIGAGDDEVLMVISQKLPALADVLGSEGEGSVSLIAHRQPQLAHMPSYLVPIVAIPGPAGLPCGDHSLPIILKCFGYSTLFRSAKVSQWEKGAIDAHTHKYRIGAKRASRRYAAQVSPPEERGARRVRRTRFPRRDAAYR</sequence>
<organism evidence="4">
    <name type="scientific">Schistocephalus solidus</name>
    <name type="common">Tapeworm</name>
    <dbReference type="NCBI Taxonomy" id="70667"/>
    <lineage>
        <taxon>Eukaryota</taxon>
        <taxon>Metazoa</taxon>
        <taxon>Spiralia</taxon>
        <taxon>Lophotrochozoa</taxon>
        <taxon>Platyhelminthes</taxon>
        <taxon>Cestoda</taxon>
        <taxon>Eucestoda</taxon>
        <taxon>Diphyllobothriidea</taxon>
        <taxon>Diphyllobothriidae</taxon>
        <taxon>Schistocephalus</taxon>
    </lineage>
</organism>
<dbReference type="EMBL" id="UYSU01034621">
    <property type="protein sequence ID" value="VDL94755.1"/>
    <property type="molecule type" value="Genomic_DNA"/>
</dbReference>
<dbReference type="Proteomes" id="UP000275846">
    <property type="component" value="Unassembled WGS sequence"/>
</dbReference>
<gene>
    <name evidence="2" type="ORF">SSLN_LOCUS8370</name>
</gene>
<accession>A0A183SVX2</accession>
<dbReference type="OrthoDB" id="6283817at2759"/>
<evidence type="ECO:0000313" key="4">
    <source>
        <dbReference type="WBParaSite" id="SSLN_0000870001-mRNA-1"/>
    </source>
</evidence>
<evidence type="ECO:0000313" key="2">
    <source>
        <dbReference type="EMBL" id="VDL94755.1"/>
    </source>
</evidence>
<proteinExistence type="predicted"/>
<reference evidence="4" key="1">
    <citation type="submission" date="2016-06" db="UniProtKB">
        <authorList>
            <consortium name="WormBaseParasite"/>
        </authorList>
    </citation>
    <scope>IDENTIFICATION</scope>
</reference>
<evidence type="ECO:0000256" key="1">
    <source>
        <dbReference type="SAM" id="MobiDB-lite"/>
    </source>
</evidence>
<dbReference type="WBParaSite" id="SSLN_0000870001-mRNA-1">
    <property type="protein sequence ID" value="SSLN_0000870001-mRNA-1"/>
    <property type="gene ID" value="SSLN_0000870001"/>
</dbReference>
<dbReference type="AlphaFoldDB" id="A0A183SVX2"/>
<reference evidence="2 3" key="2">
    <citation type="submission" date="2018-11" db="EMBL/GenBank/DDBJ databases">
        <authorList>
            <consortium name="Pathogen Informatics"/>
        </authorList>
    </citation>
    <scope>NUCLEOTIDE SEQUENCE [LARGE SCALE GENOMIC DNA]</scope>
    <source>
        <strain evidence="2 3">NST_G2</strain>
    </source>
</reference>
<protein>
    <submittedName>
        <fullName evidence="4">CCT domain-containing protein</fullName>
    </submittedName>
</protein>
<name>A0A183SVX2_SCHSO</name>
<keyword evidence="3" id="KW-1185">Reference proteome</keyword>
<evidence type="ECO:0000313" key="3">
    <source>
        <dbReference type="Proteomes" id="UP000275846"/>
    </source>
</evidence>